<dbReference type="RefSeq" id="WP_236762721.1">
    <property type="nucleotide sequence ID" value="NZ_KT033469.1"/>
</dbReference>
<sequence>MGEGPLFTMEKTMTEHSQLIVFPGNNSESNVEAKAMLSAVSQDASRASNPEHKRNLESLYDWLEENINSRLVGAK</sequence>
<accession>A0A189PG91</accession>
<dbReference type="AlphaFoldDB" id="A0A189PG91"/>
<organism evidence="1">
    <name type="scientific">Aeromonas salmonicida subsp. salmonicida</name>
    <dbReference type="NCBI Taxonomy" id="29491"/>
    <lineage>
        <taxon>Bacteria</taxon>
        <taxon>Pseudomonadati</taxon>
        <taxon>Pseudomonadota</taxon>
        <taxon>Gammaproteobacteria</taxon>
        <taxon>Aeromonadales</taxon>
        <taxon>Aeromonadaceae</taxon>
        <taxon>Aeromonas</taxon>
    </lineage>
</organism>
<protein>
    <submittedName>
        <fullName evidence="1">Uncharacterized protein</fullName>
    </submittedName>
</protein>
<keyword evidence="1" id="KW-0614">Plasmid</keyword>
<evidence type="ECO:0000313" key="1">
    <source>
        <dbReference type="EMBL" id="ALL42218.1"/>
    </source>
</evidence>
<proteinExistence type="predicted"/>
<geneLocation type="plasmid" evidence="1">
    <name>pAsa4b</name>
</geneLocation>
<reference evidence="1" key="1">
    <citation type="submission" date="2015-06" db="EMBL/GenBank/DDBJ databases">
        <title>Antimicrobial resistance-carrying plasmid pAsa4 variants found in Aeromonas salmonicida subsp. salmonicida: general architecture, construction blocks and gene elimination.</title>
        <authorList>
            <person name="Tanaka K.H."/>
            <person name="Vincent A.T."/>
            <person name="Trudel M.V."/>
            <person name="Paquet V.E."/>
            <person name="Frenette M."/>
            <person name="Charette S.J."/>
        </authorList>
    </citation>
    <scope>NUCLEOTIDE SEQUENCE</scope>
    <source>
        <strain evidence="1">01-B522</strain>
        <plasmid evidence="1">pAsa4b</plasmid>
    </source>
</reference>
<dbReference type="EMBL" id="KT033469">
    <property type="protein sequence ID" value="ALL42218.1"/>
    <property type="molecule type" value="Genomic_DNA"/>
</dbReference>
<name>A0A189PG91_AERSS</name>